<dbReference type="GO" id="GO:0032259">
    <property type="term" value="P:methylation"/>
    <property type="evidence" value="ECO:0007669"/>
    <property type="project" value="UniProtKB-KW"/>
</dbReference>
<dbReference type="InterPro" id="IPR029063">
    <property type="entry name" value="SAM-dependent_MTases_sf"/>
</dbReference>
<dbReference type="GO" id="GO:0009307">
    <property type="term" value="P:DNA restriction-modification system"/>
    <property type="evidence" value="ECO:0007669"/>
    <property type="project" value="UniProtKB-KW"/>
</dbReference>
<organism evidence="4 5">
    <name type="scientific">Campylobacter vulpis</name>
    <dbReference type="NCBI Taxonomy" id="1655500"/>
    <lineage>
        <taxon>Bacteria</taxon>
        <taxon>Pseudomonadati</taxon>
        <taxon>Campylobacterota</taxon>
        <taxon>Epsilonproteobacteria</taxon>
        <taxon>Campylobacterales</taxon>
        <taxon>Campylobacteraceae</taxon>
        <taxon>Campylobacter</taxon>
    </lineage>
</organism>
<dbReference type="InterPro" id="IPR038333">
    <property type="entry name" value="T1MK-like_N_sf"/>
</dbReference>
<dbReference type="GO" id="GO:0008168">
    <property type="term" value="F:methyltransferase activity"/>
    <property type="evidence" value="ECO:0007669"/>
    <property type="project" value="UniProtKB-KW"/>
</dbReference>
<dbReference type="Gene3D" id="1.20.1260.30">
    <property type="match status" value="1"/>
</dbReference>
<dbReference type="SUPFAM" id="SSF53335">
    <property type="entry name" value="S-adenosyl-L-methionine-dependent methyltransferases"/>
    <property type="match status" value="1"/>
</dbReference>
<comment type="caution">
    <text evidence="4">The sequence shown here is derived from an EMBL/GenBank/DDBJ whole genome shotgun (WGS) entry which is preliminary data.</text>
</comment>
<feature type="domain" description="N6 adenine-specific DNA methyltransferase N-terminal" evidence="3">
    <location>
        <begin position="15"/>
        <end position="53"/>
    </location>
</feature>
<evidence type="ECO:0000313" key="5">
    <source>
        <dbReference type="Proteomes" id="UP000237472"/>
    </source>
</evidence>
<evidence type="ECO:0000256" key="1">
    <source>
        <dbReference type="ARBA" id="ARBA00006594"/>
    </source>
</evidence>
<dbReference type="AlphaFoldDB" id="A0A2G4R629"/>
<keyword evidence="2" id="KW-0680">Restriction system</keyword>
<dbReference type="Pfam" id="PF12161">
    <property type="entry name" value="HsdM_N"/>
    <property type="match status" value="1"/>
</dbReference>
<gene>
    <name evidence="4" type="ORF">AA994_01415</name>
</gene>
<dbReference type="RefSeq" id="WP_180753166.1">
    <property type="nucleotide sequence ID" value="NZ_LDWY01000016.1"/>
</dbReference>
<dbReference type="EMBL" id="LDWY01000016">
    <property type="protein sequence ID" value="PHY92019.1"/>
    <property type="molecule type" value="Genomic_DNA"/>
</dbReference>
<proteinExistence type="inferred from homology"/>
<evidence type="ECO:0000256" key="2">
    <source>
        <dbReference type="ARBA" id="ARBA00022747"/>
    </source>
</evidence>
<keyword evidence="4" id="KW-0489">Methyltransferase</keyword>
<reference evidence="5" key="1">
    <citation type="submission" date="2015-06" db="EMBL/GenBank/DDBJ databases">
        <authorList>
            <person name="Parisi A."/>
            <person name="Chiara M."/>
            <person name="Florio D."/>
            <person name="Miccolupo A."/>
            <person name="Manzari C."/>
            <person name="Mion D."/>
            <person name="Caruso M."/>
            <person name="D'erchia A.M."/>
            <person name="Zanoni R."/>
        </authorList>
    </citation>
    <scope>NUCLEOTIDE SEQUENCE [LARGE SCALE GENOMIC DNA]</scope>
    <source>
        <strain evidence="5">73/13</strain>
    </source>
</reference>
<sequence>MLPTPQIRDTQRNALHSTIWKVANDLRGSVDGWDFKMYVLGMLFYRFISENLAAHIN</sequence>
<keyword evidence="4" id="KW-0808">Transferase</keyword>
<evidence type="ECO:0000313" key="4">
    <source>
        <dbReference type="EMBL" id="PHY92019.1"/>
    </source>
</evidence>
<dbReference type="InterPro" id="IPR022749">
    <property type="entry name" value="D12N6_MeTrfase_N"/>
</dbReference>
<dbReference type="Proteomes" id="UP000237472">
    <property type="component" value="Unassembled WGS sequence"/>
</dbReference>
<comment type="similarity">
    <text evidence="1">Belongs to the N(4)/N(6)-methyltransferase family.</text>
</comment>
<feature type="non-terminal residue" evidence="4">
    <location>
        <position position="57"/>
    </location>
</feature>
<name>A0A2G4R629_9BACT</name>
<accession>A0A2G4R629</accession>
<protein>
    <submittedName>
        <fullName evidence="4">Adenine methylase</fullName>
    </submittedName>
</protein>
<evidence type="ECO:0000259" key="3">
    <source>
        <dbReference type="Pfam" id="PF12161"/>
    </source>
</evidence>